<dbReference type="EMBL" id="UZAM01008785">
    <property type="protein sequence ID" value="VDP06409.1"/>
    <property type="molecule type" value="Genomic_DNA"/>
</dbReference>
<reference evidence="3" key="1">
    <citation type="submission" date="2016-06" db="UniProtKB">
        <authorList>
            <consortium name="WormBaseParasite"/>
        </authorList>
    </citation>
    <scope>IDENTIFICATION</scope>
</reference>
<evidence type="ECO:0000313" key="1">
    <source>
        <dbReference type="EMBL" id="VDP06409.1"/>
    </source>
</evidence>
<reference evidence="1 2" key="2">
    <citation type="submission" date="2018-11" db="EMBL/GenBank/DDBJ databases">
        <authorList>
            <consortium name="Pathogen Informatics"/>
        </authorList>
    </citation>
    <scope>NUCLEOTIDE SEQUENCE [LARGE SCALE GENOMIC DNA]</scope>
</reference>
<protein>
    <submittedName>
        <fullName evidence="1 3">Uncharacterized protein</fullName>
    </submittedName>
</protein>
<organism evidence="3">
    <name type="scientific">Soboliphyme baturini</name>
    <dbReference type="NCBI Taxonomy" id="241478"/>
    <lineage>
        <taxon>Eukaryota</taxon>
        <taxon>Metazoa</taxon>
        <taxon>Ecdysozoa</taxon>
        <taxon>Nematoda</taxon>
        <taxon>Enoplea</taxon>
        <taxon>Dorylaimia</taxon>
        <taxon>Dioctophymatida</taxon>
        <taxon>Dioctophymatoidea</taxon>
        <taxon>Soboliphymatidae</taxon>
        <taxon>Soboliphyme</taxon>
    </lineage>
</organism>
<keyword evidence="2" id="KW-1185">Reference proteome</keyword>
<evidence type="ECO:0000313" key="2">
    <source>
        <dbReference type="Proteomes" id="UP000270296"/>
    </source>
</evidence>
<dbReference type="Proteomes" id="UP000270296">
    <property type="component" value="Unassembled WGS sequence"/>
</dbReference>
<dbReference type="WBParaSite" id="SBAD_0000536301-mRNA-1">
    <property type="protein sequence ID" value="SBAD_0000536301-mRNA-1"/>
    <property type="gene ID" value="SBAD_0000536301"/>
</dbReference>
<accession>A0A183INF7</accession>
<sequence length="61" mass="7085">METGFHLLQKFDPRRYCKMHSAQNAECLTDYGEDAFRECPTEFLTADADTIGFFIAKFVKE</sequence>
<evidence type="ECO:0000313" key="3">
    <source>
        <dbReference type="WBParaSite" id="SBAD_0000536301-mRNA-1"/>
    </source>
</evidence>
<name>A0A183INF7_9BILA</name>
<dbReference type="AlphaFoldDB" id="A0A183INF7"/>
<gene>
    <name evidence="1" type="ORF">SBAD_LOCUS5151</name>
</gene>
<proteinExistence type="predicted"/>